<organism evidence="2 3">
    <name type="scientific">Protea cynaroides</name>
    <dbReference type="NCBI Taxonomy" id="273540"/>
    <lineage>
        <taxon>Eukaryota</taxon>
        <taxon>Viridiplantae</taxon>
        <taxon>Streptophyta</taxon>
        <taxon>Embryophyta</taxon>
        <taxon>Tracheophyta</taxon>
        <taxon>Spermatophyta</taxon>
        <taxon>Magnoliopsida</taxon>
        <taxon>Proteales</taxon>
        <taxon>Proteaceae</taxon>
        <taxon>Protea</taxon>
    </lineage>
</organism>
<protein>
    <recommendedName>
        <fullName evidence="1">F-box domain-containing protein</fullName>
    </recommendedName>
</protein>
<evidence type="ECO:0000313" key="2">
    <source>
        <dbReference type="EMBL" id="KAJ4980345.1"/>
    </source>
</evidence>
<dbReference type="Proteomes" id="UP001141806">
    <property type="component" value="Unassembled WGS sequence"/>
</dbReference>
<dbReference type="SUPFAM" id="SSF52047">
    <property type="entry name" value="RNI-like"/>
    <property type="match status" value="1"/>
</dbReference>
<dbReference type="Pfam" id="PF13516">
    <property type="entry name" value="LRR_6"/>
    <property type="match status" value="2"/>
</dbReference>
<accession>A0A9Q0L146</accession>
<dbReference type="PROSITE" id="PS50181">
    <property type="entry name" value="FBOX"/>
    <property type="match status" value="1"/>
</dbReference>
<dbReference type="Pfam" id="PF00560">
    <property type="entry name" value="LRR_1"/>
    <property type="match status" value="1"/>
</dbReference>
<dbReference type="EMBL" id="JAMYWD010000001">
    <property type="protein sequence ID" value="KAJ4980345.1"/>
    <property type="molecule type" value="Genomic_DNA"/>
</dbReference>
<dbReference type="InterPro" id="IPR001810">
    <property type="entry name" value="F-box_dom"/>
</dbReference>
<sequence>MESVDQIPSEEVRNWLELPEDVLSLIFMKLGPVEVLFRAQSVCSLWRKLSQESQLWRSIDMRDLPDVMESGVDFEEVARHAVDRSCGQLIEFSVGHVGTDEVLKYITDRSCPLRCLRLADCIYATDNGMIEVVKKLPLLEELDLSYCQFSKKVIEAIGQFCPRLKSFKLNRRGGWRSYKEYDEEALAIAENMPELRYLQLFRNKLTNEGLRAILDGCPHLEYLDLRQCSGVNLEGGDLKRRCADRIKSLRLPVDPIEENEFDAGTDFDDYLSGFSEIDLMSDDGYDGYDPYDGYYGFSDGSELSDDYGSYGSDNPF</sequence>
<dbReference type="OrthoDB" id="2095648at2759"/>
<dbReference type="AlphaFoldDB" id="A0A9Q0L146"/>
<dbReference type="PANTHER" id="PTHR38926:SF2">
    <property type="entry name" value="F-BOX_LRR-REPEAT PROTEIN 21-RELATED"/>
    <property type="match status" value="1"/>
</dbReference>
<evidence type="ECO:0000313" key="3">
    <source>
        <dbReference type="Proteomes" id="UP001141806"/>
    </source>
</evidence>
<dbReference type="InterPro" id="IPR006553">
    <property type="entry name" value="Leu-rich_rpt_Cys-con_subtyp"/>
</dbReference>
<dbReference type="Gene3D" id="3.80.10.10">
    <property type="entry name" value="Ribonuclease Inhibitor"/>
    <property type="match status" value="1"/>
</dbReference>
<reference evidence="2" key="1">
    <citation type="journal article" date="2023" name="Plant J.">
        <title>The genome of the king protea, Protea cynaroides.</title>
        <authorList>
            <person name="Chang J."/>
            <person name="Duong T.A."/>
            <person name="Schoeman C."/>
            <person name="Ma X."/>
            <person name="Roodt D."/>
            <person name="Barker N."/>
            <person name="Li Z."/>
            <person name="Van de Peer Y."/>
            <person name="Mizrachi E."/>
        </authorList>
    </citation>
    <scope>NUCLEOTIDE SEQUENCE</scope>
    <source>
        <tissue evidence="2">Young leaves</tissue>
    </source>
</reference>
<keyword evidence="3" id="KW-1185">Reference proteome</keyword>
<dbReference type="SMART" id="SM00256">
    <property type="entry name" value="FBOX"/>
    <property type="match status" value="1"/>
</dbReference>
<dbReference type="CDD" id="cd22164">
    <property type="entry name" value="F-box_AtSKIP19-like"/>
    <property type="match status" value="1"/>
</dbReference>
<dbReference type="SMART" id="SM00367">
    <property type="entry name" value="LRR_CC"/>
    <property type="match status" value="4"/>
</dbReference>
<comment type="caution">
    <text evidence="2">The sequence shown here is derived from an EMBL/GenBank/DDBJ whole genome shotgun (WGS) entry which is preliminary data.</text>
</comment>
<gene>
    <name evidence="2" type="ORF">NE237_031182</name>
</gene>
<proteinExistence type="predicted"/>
<dbReference type="InterPro" id="IPR032675">
    <property type="entry name" value="LRR_dom_sf"/>
</dbReference>
<dbReference type="InterPro" id="IPR001611">
    <property type="entry name" value="Leu-rich_rpt"/>
</dbReference>
<dbReference type="Gene3D" id="1.20.1280.50">
    <property type="match status" value="1"/>
</dbReference>
<evidence type="ECO:0000259" key="1">
    <source>
        <dbReference type="PROSITE" id="PS50181"/>
    </source>
</evidence>
<dbReference type="PANTHER" id="PTHR38926">
    <property type="entry name" value="F-BOX DOMAIN CONTAINING PROTEIN, EXPRESSED"/>
    <property type="match status" value="1"/>
</dbReference>
<dbReference type="Pfam" id="PF12937">
    <property type="entry name" value="F-box-like"/>
    <property type="match status" value="1"/>
</dbReference>
<feature type="domain" description="F-box" evidence="1">
    <location>
        <begin position="12"/>
        <end position="59"/>
    </location>
</feature>
<name>A0A9Q0L146_9MAGN</name>